<sequence>MAEAVTYADLRFAPSRPARPAPDEVGDGELTYENFSPSAQDPRRPTTGAQAAARPCRLPLCSAAPLALLGAGLVLLAACVGLGVRYGQVSQELQRASRRQEAESSRLAGTISGQERNLTRAQADLDATRRALWHSWQAGNDTRRQLERELRAARSNLTLLQREKDDANRQLEDAASCRQIGCCPPGWKLFRWRCLWVSDAWETWERSRQNCDTGGARLLVFKGWNAATVWEAIGGRGHLQATELWIGLTGQKISWNEWSWYWLDCCRSLYERTELASCDRPWLSPSSST</sequence>
<keyword evidence="2" id="KW-1185">Reference proteome</keyword>
<proteinExistence type="predicted"/>
<protein>
    <submittedName>
        <fullName evidence="1">Uncharacterized protein</fullName>
    </submittedName>
</protein>
<evidence type="ECO:0000313" key="1">
    <source>
        <dbReference type="EMBL" id="KAH7994321.1"/>
    </source>
</evidence>
<evidence type="ECO:0000313" key="2">
    <source>
        <dbReference type="Proteomes" id="UP000827872"/>
    </source>
</evidence>
<organism evidence="1 2">
    <name type="scientific">Sphaerodactylus townsendi</name>
    <dbReference type="NCBI Taxonomy" id="933632"/>
    <lineage>
        <taxon>Eukaryota</taxon>
        <taxon>Metazoa</taxon>
        <taxon>Chordata</taxon>
        <taxon>Craniata</taxon>
        <taxon>Vertebrata</taxon>
        <taxon>Euteleostomi</taxon>
        <taxon>Lepidosauria</taxon>
        <taxon>Squamata</taxon>
        <taxon>Bifurcata</taxon>
        <taxon>Gekkota</taxon>
        <taxon>Sphaerodactylidae</taxon>
        <taxon>Sphaerodactylus</taxon>
    </lineage>
</organism>
<dbReference type="EMBL" id="CM037620">
    <property type="protein sequence ID" value="KAH7994321.1"/>
    <property type="molecule type" value="Genomic_DNA"/>
</dbReference>
<gene>
    <name evidence="1" type="ORF">K3G42_002130</name>
</gene>
<dbReference type="Proteomes" id="UP000827872">
    <property type="component" value="Linkage Group LG07"/>
</dbReference>
<accession>A0ACB8EP24</accession>
<name>A0ACB8EP24_9SAUR</name>
<reference evidence="1" key="1">
    <citation type="submission" date="2021-08" db="EMBL/GenBank/DDBJ databases">
        <title>The first chromosome-level gecko genome reveals the dynamic sex chromosomes of Neotropical dwarf geckos (Sphaerodactylidae: Sphaerodactylus).</title>
        <authorList>
            <person name="Pinto B.J."/>
            <person name="Keating S.E."/>
            <person name="Gamble T."/>
        </authorList>
    </citation>
    <scope>NUCLEOTIDE SEQUENCE</scope>
    <source>
        <strain evidence="1">TG3544</strain>
    </source>
</reference>
<comment type="caution">
    <text evidence="1">The sequence shown here is derived from an EMBL/GenBank/DDBJ whole genome shotgun (WGS) entry which is preliminary data.</text>
</comment>